<dbReference type="AlphaFoldDB" id="A0A1U7CNU3"/>
<dbReference type="SUPFAM" id="SSF55729">
    <property type="entry name" value="Acyl-CoA N-acyltransferases (Nat)"/>
    <property type="match status" value="1"/>
</dbReference>
<gene>
    <name evidence="3" type="ORF">BSF38_02066</name>
</gene>
<dbReference type="PROSITE" id="PS51186">
    <property type="entry name" value="GNAT"/>
    <property type="match status" value="1"/>
</dbReference>
<dbReference type="InterPro" id="IPR000182">
    <property type="entry name" value="GNAT_dom"/>
</dbReference>
<dbReference type="PANTHER" id="PTHR37817:SF1">
    <property type="entry name" value="N-ACETYLTRANSFERASE EIS"/>
    <property type="match status" value="1"/>
</dbReference>
<proteinExistence type="predicted"/>
<dbReference type="KEGG" id="pbor:BSF38_02066"/>
<dbReference type="OrthoDB" id="211235at2"/>
<organism evidence="3 4">
    <name type="scientific">Paludisphaera borealis</name>
    <dbReference type="NCBI Taxonomy" id="1387353"/>
    <lineage>
        <taxon>Bacteria</taxon>
        <taxon>Pseudomonadati</taxon>
        <taxon>Planctomycetota</taxon>
        <taxon>Planctomycetia</taxon>
        <taxon>Isosphaerales</taxon>
        <taxon>Isosphaeraceae</taxon>
        <taxon>Paludisphaera</taxon>
    </lineage>
</organism>
<dbReference type="PANTHER" id="PTHR37817">
    <property type="entry name" value="N-ACETYLTRANSFERASE EIS"/>
    <property type="match status" value="1"/>
</dbReference>
<feature type="compositionally biased region" description="Low complexity" evidence="1">
    <location>
        <begin position="1"/>
        <end position="13"/>
    </location>
</feature>
<dbReference type="Proteomes" id="UP000186309">
    <property type="component" value="Chromosome"/>
</dbReference>
<dbReference type="InterPro" id="IPR051554">
    <property type="entry name" value="Acetyltransferase_Eis"/>
</dbReference>
<accession>A0A1U7CNU3</accession>
<feature type="domain" description="N-acetyltransferase" evidence="2">
    <location>
        <begin position="43"/>
        <end position="184"/>
    </location>
</feature>
<feature type="region of interest" description="Disordered" evidence="1">
    <location>
        <begin position="1"/>
        <end position="33"/>
    </location>
</feature>
<evidence type="ECO:0000313" key="3">
    <source>
        <dbReference type="EMBL" id="APW60591.1"/>
    </source>
</evidence>
<evidence type="ECO:0000259" key="2">
    <source>
        <dbReference type="PROSITE" id="PS51186"/>
    </source>
</evidence>
<dbReference type="InterPro" id="IPR016181">
    <property type="entry name" value="Acyl_CoA_acyltransferase"/>
</dbReference>
<dbReference type="GO" id="GO:0030649">
    <property type="term" value="P:aminoglycoside antibiotic catabolic process"/>
    <property type="evidence" value="ECO:0007669"/>
    <property type="project" value="TreeGrafter"/>
</dbReference>
<sequence>MSSVGSSCSTVDSPRPPRRVPKMVDSMKASTPGTRLPFRRGSVEYCLGTEADHEAVYQTLLHVFHGPDREAYLGALNDPAYRPDQRLLVKVDGRVVSHVHLTEREIRYGSVKLTMNGVMWVGTLPEYRGLGFAQNLMRLADERSRATGAVVQALTTGMPQFYRPLGWGVCGRQTYGLTLSRNLPQVSDGVVEGKGGGWHVRPWRQVELGDLMRLYDVQYESTTGSVFRSEEYWRWLIGRRYAHVIWVACQGEAVRGYAFVKDHRVLETAFDPAHPQALRALLGRIRAEALERAYPEVIVHAPVDHPVLDVYRTTSGRVFDQDSVDGQVSMYHVPDVGRFLKAILPELNLRASHAGIASPLELGVTAGDQRWLIHIEGKSSRVEPDKLSRRHLTLSPASFVRLVMGHTGVDAAAAEENFSASTATALDAARILFPVQPIWRSPLDSATA</sequence>
<evidence type="ECO:0000256" key="1">
    <source>
        <dbReference type="SAM" id="MobiDB-lite"/>
    </source>
</evidence>
<reference evidence="4" key="1">
    <citation type="submission" date="2016-12" db="EMBL/GenBank/DDBJ databases">
        <title>Comparative genomics of four Isosphaeraceae planctomycetes: a common pool of plasmids and glycoside hydrolase genes.</title>
        <authorList>
            <person name="Ivanova A."/>
        </authorList>
    </citation>
    <scope>NUCLEOTIDE SEQUENCE [LARGE SCALE GENOMIC DNA]</scope>
    <source>
        <strain evidence="4">PX4</strain>
    </source>
</reference>
<evidence type="ECO:0000313" key="4">
    <source>
        <dbReference type="Proteomes" id="UP000186309"/>
    </source>
</evidence>
<dbReference type="EMBL" id="CP019082">
    <property type="protein sequence ID" value="APW60591.1"/>
    <property type="molecule type" value="Genomic_DNA"/>
</dbReference>
<protein>
    <recommendedName>
        <fullName evidence="2">N-acetyltransferase domain-containing protein</fullName>
    </recommendedName>
</protein>
<dbReference type="GO" id="GO:0034069">
    <property type="term" value="F:aminoglycoside N-acetyltransferase activity"/>
    <property type="evidence" value="ECO:0007669"/>
    <property type="project" value="TreeGrafter"/>
</dbReference>
<dbReference type="CDD" id="cd04301">
    <property type="entry name" value="NAT_SF"/>
    <property type="match status" value="1"/>
</dbReference>
<dbReference type="Gene3D" id="3.40.630.30">
    <property type="match status" value="2"/>
</dbReference>
<dbReference type="STRING" id="1387353.BSF38_02066"/>
<keyword evidence="4" id="KW-1185">Reference proteome</keyword>
<dbReference type="Pfam" id="PF13527">
    <property type="entry name" value="Acetyltransf_9"/>
    <property type="match status" value="1"/>
</dbReference>
<name>A0A1U7CNU3_9BACT</name>